<dbReference type="InterPro" id="IPR032677">
    <property type="entry name" value="GTP_cyclohydro_II"/>
</dbReference>
<dbReference type="AlphaFoldDB" id="A0A382QCC6"/>
<dbReference type="FunFam" id="3.40.50.10990:FF:000001">
    <property type="entry name" value="Riboflavin biosynthesis protein RibBA"/>
    <property type="match status" value="1"/>
</dbReference>
<comment type="similarity">
    <text evidence="3">In the N-terminal section; belongs to the DHBP synthase family.</text>
</comment>
<comment type="cofactor">
    <cofactor evidence="1">
        <name>Zn(2+)</name>
        <dbReference type="ChEBI" id="CHEBI:29105"/>
    </cofactor>
</comment>
<dbReference type="PANTHER" id="PTHR21327">
    <property type="entry name" value="GTP CYCLOHYDROLASE II-RELATED"/>
    <property type="match status" value="1"/>
</dbReference>
<dbReference type="GO" id="GO:0046872">
    <property type="term" value="F:metal ion binding"/>
    <property type="evidence" value="ECO:0007669"/>
    <property type="project" value="UniProtKB-KW"/>
</dbReference>
<dbReference type="NCBIfam" id="TIGR00505">
    <property type="entry name" value="ribA"/>
    <property type="match status" value="1"/>
</dbReference>
<evidence type="ECO:0000256" key="8">
    <source>
        <dbReference type="ARBA" id="ARBA00022801"/>
    </source>
</evidence>
<evidence type="ECO:0000256" key="4">
    <source>
        <dbReference type="ARBA" id="ARBA00012762"/>
    </source>
</evidence>
<evidence type="ECO:0000256" key="2">
    <source>
        <dbReference type="ARBA" id="ARBA00004853"/>
    </source>
</evidence>
<evidence type="ECO:0000259" key="12">
    <source>
        <dbReference type="Pfam" id="PF00925"/>
    </source>
</evidence>
<dbReference type="GO" id="GO:0009231">
    <property type="term" value="P:riboflavin biosynthetic process"/>
    <property type="evidence" value="ECO:0007669"/>
    <property type="project" value="UniProtKB-KW"/>
</dbReference>
<dbReference type="GO" id="GO:0008686">
    <property type="term" value="F:3,4-dihydroxy-2-butanone-4-phosphate synthase activity"/>
    <property type="evidence" value="ECO:0007669"/>
    <property type="project" value="TreeGrafter"/>
</dbReference>
<dbReference type="GO" id="GO:0003935">
    <property type="term" value="F:GTP cyclohydrolase II activity"/>
    <property type="evidence" value="ECO:0007669"/>
    <property type="project" value="UniProtKB-EC"/>
</dbReference>
<evidence type="ECO:0000313" key="13">
    <source>
        <dbReference type="EMBL" id="SVC81891.1"/>
    </source>
</evidence>
<dbReference type="GO" id="GO:0005829">
    <property type="term" value="C:cytosol"/>
    <property type="evidence" value="ECO:0007669"/>
    <property type="project" value="TreeGrafter"/>
</dbReference>
<dbReference type="Pfam" id="PF00925">
    <property type="entry name" value="GTP_cyclohydro2"/>
    <property type="match status" value="1"/>
</dbReference>
<keyword evidence="8" id="KW-0378">Hydrolase</keyword>
<evidence type="ECO:0000256" key="3">
    <source>
        <dbReference type="ARBA" id="ARBA00005520"/>
    </source>
</evidence>
<evidence type="ECO:0000256" key="1">
    <source>
        <dbReference type="ARBA" id="ARBA00001947"/>
    </source>
</evidence>
<organism evidence="13">
    <name type="scientific">marine metagenome</name>
    <dbReference type="NCBI Taxonomy" id="408172"/>
    <lineage>
        <taxon>unclassified sequences</taxon>
        <taxon>metagenomes</taxon>
        <taxon>ecological metagenomes</taxon>
    </lineage>
</organism>
<keyword evidence="6" id="KW-0479">Metal-binding</keyword>
<evidence type="ECO:0000256" key="11">
    <source>
        <dbReference type="ARBA" id="ARBA00049295"/>
    </source>
</evidence>
<protein>
    <recommendedName>
        <fullName evidence="4">GTP cyclohydrolase II</fullName>
        <ecNumber evidence="4">3.5.4.25</ecNumber>
    </recommendedName>
</protein>
<dbReference type="InterPro" id="IPR036144">
    <property type="entry name" value="RibA-like_sf"/>
</dbReference>
<evidence type="ECO:0000256" key="7">
    <source>
        <dbReference type="ARBA" id="ARBA00022741"/>
    </source>
</evidence>
<keyword evidence="9" id="KW-0862">Zinc</keyword>
<dbReference type="EMBL" id="UINC01112738">
    <property type="protein sequence ID" value="SVC81891.1"/>
    <property type="molecule type" value="Genomic_DNA"/>
</dbReference>
<dbReference type="Gene3D" id="3.40.50.10990">
    <property type="entry name" value="GTP cyclohydrolase II"/>
    <property type="match status" value="1"/>
</dbReference>
<dbReference type="NCBIfam" id="NF001591">
    <property type="entry name" value="PRK00393.1"/>
    <property type="match status" value="1"/>
</dbReference>
<evidence type="ECO:0000256" key="9">
    <source>
        <dbReference type="ARBA" id="ARBA00022833"/>
    </source>
</evidence>
<dbReference type="SUPFAM" id="SSF142695">
    <property type="entry name" value="RibA-like"/>
    <property type="match status" value="1"/>
</dbReference>
<keyword evidence="10" id="KW-0342">GTP-binding</keyword>
<reference evidence="13" key="1">
    <citation type="submission" date="2018-05" db="EMBL/GenBank/DDBJ databases">
        <authorList>
            <person name="Lanie J.A."/>
            <person name="Ng W.-L."/>
            <person name="Kazmierczak K.M."/>
            <person name="Andrzejewski T.M."/>
            <person name="Davidsen T.M."/>
            <person name="Wayne K.J."/>
            <person name="Tettelin H."/>
            <person name="Glass J.I."/>
            <person name="Rusch D."/>
            <person name="Podicherti R."/>
            <person name="Tsui H.-C.T."/>
            <person name="Winkler M.E."/>
        </authorList>
    </citation>
    <scope>NUCLEOTIDE SEQUENCE</scope>
</reference>
<gene>
    <name evidence="13" type="ORF">METZ01_LOCUS334745</name>
</gene>
<evidence type="ECO:0000256" key="6">
    <source>
        <dbReference type="ARBA" id="ARBA00022723"/>
    </source>
</evidence>
<dbReference type="CDD" id="cd00641">
    <property type="entry name" value="GTP_cyclohydro2"/>
    <property type="match status" value="1"/>
</dbReference>
<name>A0A382QCC6_9ZZZZ</name>
<keyword evidence="7" id="KW-0547">Nucleotide-binding</keyword>
<keyword evidence="5" id="KW-0686">Riboflavin biosynthesis</keyword>
<dbReference type="EC" id="3.5.4.25" evidence="4"/>
<evidence type="ECO:0000256" key="10">
    <source>
        <dbReference type="ARBA" id="ARBA00023134"/>
    </source>
</evidence>
<proteinExistence type="inferred from homology"/>
<dbReference type="InterPro" id="IPR000926">
    <property type="entry name" value="RibA"/>
</dbReference>
<evidence type="ECO:0000256" key="5">
    <source>
        <dbReference type="ARBA" id="ARBA00022619"/>
    </source>
</evidence>
<comment type="catalytic activity">
    <reaction evidence="11">
        <text>GTP + 4 H2O = 2,5-diamino-6-hydroxy-4-(5-phosphoribosylamino)-pyrimidine + formate + 2 phosphate + 3 H(+)</text>
        <dbReference type="Rhea" id="RHEA:23704"/>
        <dbReference type="ChEBI" id="CHEBI:15377"/>
        <dbReference type="ChEBI" id="CHEBI:15378"/>
        <dbReference type="ChEBI" id="CHEBI:15740"/>
        <dbReference type="ChEBI" id="CHEBI:37565"/>
        <dbReference type="ChEBI" id="CHEBI:43474"/>
        <dbReference type="ChEBI" id="CHEBI:58614"/>
        <dbReference type="EC" id="3.5.4.25"/>
    </reaction>
</comment>
<feature type="domain" description="GTP cyclohydrolase II" evidence="12">
    <location>
        <begin position="1"/>
        <end position="139"/>
    </location>
</feature>
<dbReference type="GO" id="GO:0005525">
    <property type="term" value="F:GTP binding"/>
    <property type="evidence" value="ECO:0007669"/>
    <property type="project" value="UniProtKB-KW"/>
</dbReference>
<sequence length="165" mass="18173">MALVLGDITDVDSPLVRVHSECLTGDLIGSLRCDCGSQLRASLEMIGEEGVGIFIYLRGHEGRGIGLGKKLRAYNLQDQGLDTVDANLEQGLPVDSRDYYFAAGILQDLGVSKIRLLTNNPKKKSELEDEGIDVVSRVPLETAPTEENERYLETKKTRLGHIFNN</sequence>
<dbReference type="PANTHER" id="PTHR21327:SF18">
    <property type="entry name" value="3,4-DIHYDROXY-2-BUTANONE 4-PHOSPHATE SYNTHASE"/>
    <property type="match status" value="1"/>
</dbReference>
<accession>A0A382QCC6</accession>
<comment type="pathway">
    <text evidence="2">Cofactor biosynthesis; riboflavin biosynthesis; 5-amino-6-(D-ribitylamino)uracil from GTP: step 1/4.</text>
</comment>